<organism evidence="2 3">
    <name type="scientific">Hyaloscypha variabilis (strain UAMH 11265 / GT02V1 / F)</name>
    <name type="common">Meliniomyces variabilis</name>
    <dbReference type="NCBI Taxonomy" id="1149755"/>
    <lineage>
        <taxon>Eukaryota</taxon>
        <taxon>Fungi</taxon>
        <taxon>Dikarya</taxon>
        <taxon>Ascomycota</taxon>
        <taxon>Pezizomycotina</taxon>
        <taxon>Leotiomycetes</taxon>
        <taxon>Helotiales</taxon>
        <taxon>Hyaloscyphaceae</taxon>
        <taxon>Hyaloscypha</taxon>
        <taxon>Hyaloscypha variabilis</taxon>
    </lineage>
</organism>
<dbReference type="InterPro" id="IPR050585">
    <property type="entry name" value="Xaa-Pro_dipeptidyl-ppase/CocE"/>
</dbReference>
<evidence type="ECO:0000313" key="3">
    <source>
        <dbReference type="Proteomes" id="UP000235786"/>
    </source>
</evidence>
<dbReference type="GO" id="GO:0016787">
    <property type="term" value="F:hydrolase activity"/>
    <property type="evidence" value="ECO:0007669"/>
    <property type="project" value="UniProtKB-KW"/>
</dbReference>
<dbReference type="InterPro" id="IPR029058">
    <property type="entry name" value="AB_hydrolase_fold"/>
</dbReference>
<reference evidence="2 3" key="1">
    <citation type="submission" date="2016-04" db="EMBL/GenBank/DDBJ databases">
        <title>A degradative enzymes factory behind the ericoid mycorrhizal symbiosis.</title>
        <authorList>
            <consortium name="DOE Joint Genome Institute"/>
            <person name="Martino E."/>
            <person name="Morin E."/>
            <person name="Grelet G."/>
            <person name="Kuo A."/>
            <person name="Kohler A."/>
            <person name="Daghino S."/>
            <person name="Barry K."/>
            <person name="Choi C."/>
            <person name="Cichocki N."/>
            <person name="Clum A."/>
            <person name="Copeland A."/>
            <person name="Hainaut M."/>
            <person name="Haridas S."/>
            <person name="Labutti K."/>
            <person name="Lindquist E."/>
            <person name="Lipzen A."/>
            <person name="Khouja H.-R."/>
            <person name="Murat C."/>
            <person name="Ohm R."/>
            <person name="Olson A."/>
            <person name="Spatafora J."/>
            <person name="Veneault-Fourrey C."/>
            <person name="Henrissat B."/>
            <person name="Grigoriev I."/>
            <person name="Martin F."/>
            <person name="Perotto S."/>
        </authorList>
    </citation>
    <scope>NUCLEOTIDE SEQUENCE [LARGE SCALE GENOMIC DNA]</scope>
    <source>
        <strain evidence="2 3">F</strain>
    </source>
</reference>
<dbReference type="PANTHER" id="PTHR43056">
    <property type="entry name" value="PEPTIDASE S9 PROLYL OLIGOPEPTIDASE"/>
    <property type="match status" value="1"/>
</dbReference>
<keyword evidence="3" id="KW-1185">Reference proteome</keyword>
<dbReference type="PANTHER" id="PTHR43056:SF10">
    <property type="entry name" value="COCE_NOND FAMILY, PUTATIVE (AFU_ORTHOLOGUE AFUA_7G00600)-RELATED"/>
    <property type="match status" value="1"/>
</dbReference>
<protein>
    <submittedName>
        <fullName evidence="2">Alpha/beta-hydrolase</fullName>
    </submittedName>
</protein>
<feature type="domain" description="Xaa-Pro dipeptidyl-peptidase-like" evidence="1">
    <location>
        <begin position="109"/>
        <end position="275"/>
    </location>
</feature>
<dbReference type="InterPro" id="IPR000383">
    <property type="entry name" value="Xaa-Pro-like_dom"/>
</dbReference>
<dbReference type="Gene3D" id="3.40.50.1820">
    <property type="entry name" value="alpha/beta hydrolase"/>
    <property type="match status" value="1"/>
</dbReference>
<proteinExistence type="predicted"/>
<dbReference type="NCBIfam" id="TIGR00976">
    <property type="entry name" value="CocE_NonD"/>
    <property type="match status" value="1"/>
</dbReference>
<gene>
    <name evidence="2" type="ORF">L207DRAFT_182006</name>
</gene>
<name>A0A2J6R1T5_HYAVF</name>
<dbReference type="OrthoDB" id="2578740at2759"/>
<dbReference type="InterPro" id="IPR005674">
    <property type="entry name" value="CocE/Ser_esterase"/>
</dbReference>
<keyword evidence="2" id="KW-0378">Hydrolase</keyword>
<accession>A0A2J6R1T5</accession>
<dbReference type="AlphaFoldDB" id="A0A2J6R1T5"/>
<dbReference type="Pfam" id="PF02129">
    <property type="entry name" value="Peptidase_S15"/>
    <property type="match status" value="1"/>
</dbReference>
<sequence length="290" mass="31661">MQISSAACWTALHFPFELSSAIWLDHTFPSLPFVALPLCHPQALHSWAMASVAGIDVILREANHDFSQTGLEFGPSTQVLPKGWTKAPGRRALHQDLIFEKDFAIKLRDGSTVWSDIFRPPSSKDEPTPAIIAWSPYGKQGNGGSSFQSLDRVPWRAGIPRDWTSDLEKFEAPDPAEWCPRGYAIVNIDPRGVGESDGDLVMLSTQEGRDGHDVIECIAGQSWCNGAVALAGNSWLGAAQWLIAAEQPPHLKAIAPWEGFSDLYREIIGRGGIPNPAFSELRSSGYVGKS</sequence>
<dbReference type="SUPFAM" id="SSF53474">
    <property type="entry name" value="alpha/beta-Hydrolases"/>
    <property type="match status" value="1"/>
</dbReference>
<evidence type="ECO:0000259" key="1">
    <source>
        <dbReference type="Pfam" id="PF02129"/>
    </source>
</evidence>
<dbReference type="Proteomes" id="UP000235786">
    <property type="component" value="Unassembled WGS sequence"/>
</dbReference>
<dbReference type="EMBL" id="KZ613959">
    <property type="protein sequence ID" value="PMD32480.1"/>
    <property type="molecule type" value="Genomic_DNA"/>
</dbReference>
<evidence type="ECO:0000313" key="2">
    <source>
        <dbReference type="EMBL" id="PMD32480.1"/>
    </source>
</evidence>